<gene>
    <name evidence="1" type="ORF">BN11_3310005</name>
</gene>
<dbReference type="EMBL" id="CAJA01000259">
    <property type="protein sequence ID" value="CCH73813.1"/>
    <property type="molecule type" value="Genomic_DNA"/>
</dbReference>
<dbReference type="SMART" id="SM00855">
    <property type="entry name" value="PGAM"/>
    <property type="match status" value="1"/>
</dbReference>
<dbReference type="RefSeq" id="WP_048699424.1">
    <property type="nucleotide sequence ID" value="NZ_HG764815.1"/>
</dbReference>
<evidence type="ECO:0000313" key="2">
    <source>
        <dbReference type="Proteomes" id="UP000035763"/>
    </source>
</evidence>
<dbReference type="InterPro" id="IPR029033">
    <property type="entry name" value="His_PPase_superfam"/>
</dbReference>
<evidence type="ECO:0000313" key="1">
    <source>
        <dbReference type="EMBL" id="CCH73813.1"/>
    </source>
</evidence>
<organism evidence="1 2">
    <name type="scientific">Nostocoides australiense Ben110</name>
    <dbReference type="NCBI Taxonomy" id="1193182"/>
    <lineage>
        <taxon>Bacteria</taxon>
        <taxon>Bacillati</taxon>
        <taxon>Actinomycetota</taxon>
        <taxon>Actinomycetes</taxon>
        <taxon>Micrococcales</taxon>
        <taxon>Intrasporangiaceae</taxon>
        <taxon>Nostocoides</taxon>
    </lineage>
</organism>
<name>W6JW81_9MICO</name>
<dbReference type="InterPro" id="IPR050275">
    <property type="entry name" value="PGM_Phosphatase"/>
</dbReference>
<dbReference type="STRING" id="1193182.BN11_3310005"/>
<dbReference type="AlphaFoldDB" id="W6JW81"/>
<dbReference type="Gene3D" id="3.40.50.1240">
    <property type="entry name" value="Phosphoglycerate mutase-like"/>
    <property type="match status" value="1"/>
</dbReference>
<protein>
    <submittedName>
        <fullName evidence="1">Putative phosphoglycerate mutase related protein</fullName>
    </submittedName>
</protein>
<accession>W6JW81</accession>
<dbReference type="SUPFAM" id="SSF53254">
    <property type="entry name" value="Phosphoglycerate mutase-like"/>
    <property type="match status" value="1"/>
</dbReference>
<dbReference type="GO" id="GO:0016791">
    <property type="term" value="F:phosphatase activity"/>
    <property type="evidence" value="ECO:0007669"/>
    <property type="project" value="TreeGrafter"/>
</dbReference>
<dbReference type="CDD" id="cd07067">
    <property type="entry name" value="HP_PGM_like"/>
    <property type="match status" value="1"/>
</dbReference>
<dbReference type="Proteomes" id="UP000035763">
    <property type="component" value="Unassembled WGS sequence"/>
</dbReference>
<dbReference type="Pfam" id="PF00300">
    <property type="entry name" value="His_Phos_1"/>
    <property type="match status" value="1"/>
</dbReference>
<dbReference type="InterPro" id="IPR013078">
    <property type="entry name" value="His_Pase_superF_clade-1"/>
</dbReference>
<dbReference type="GO" id="GO:0005737">
    <property type="term" value="C:cytoplasm"/>
    <property type="evidence" value="ECO:0007669"/>
    <property type="project" value="TreeGrafter"/>
</dbReference>
<comment type="caution">
    <text evidence="1">The sequence shown here is derived from an EMBL/GenBank/DDBJ whole genome shotgun (WGS) entry which is preliminary data.</text>
</comment>
<dbReference type="PANTHER" id="PTHR48100">
    <property type="entry name" value="BROAD-SPECIFICITY PHOSPHATASE YOR283W-RELATED"/>
    <property type="match status" value="1"/>
</dbReference>
<dbReference type="OrthoDB" id="280692at2"/>
<sequence length="228" mass="25062">MSRIFLVRHGEASWHSDDYDRLTDRGHAQARAVGEELVARRVVPGVVMSGTLRRHRETAAGLLAGAQWPLTVVEDTRWNELDADDIIRVHDPEHDTMTGALAHFAGRGAPQDFESFFDQAMDRWLSGDGGHVESFTQFVERVNAALDALVAGLAPQATAVVVTSGGVQNAIASQILGGGSDTWRRIFGMFPNTGLMRLTHGERGLRLRSLGELSHLERQPDLLSELIY</sequence>
<reference evidence="1 2" key="1">
    <citation type="journal article" date="2013" name="ISME J.">
        <title>A metabolic model for members of the genus Tetrasphaera involved in enhanced biological phosphorus removal.</title>
        <authorList>
            <person name="Kristiansen R."/>
            <person name="Nguyen H.T.T."/>
            <person name="Saunders A.M."/>
            <person name="Nielsen J.L."/>
            <person name="Wimmer R."/>
            <person name="Le V.Q."/>
            <person name="McIlroy S.J."/>
            <person name="Petrovski S."/>
            <person name="Seviour R.J."/>
            <person name="Calteau A."/>
            <person name="Nielsen K.L."/>
            <person name="Nielsen P.H."/>
        </authorList>
    </citation>
    <scope>NUCLEOTIDE SEQUENCE [LARGE SCALE GENOMIC DNA]</scope>
    <source>
        <strain evidence="1 2">Ben110</strain>
    </source>
</reference>
<keyword evidence="2" id="KW-1185">Reference proteome</keyword>
<proteinExistence type="predicted"/>
<dbReference type="PANTHER" id="PTHR48100:SF1">
    <property type="entry name" value="HISTIDINE PHOSPHATASE FAMILY PROTEIN-RELATED"/>
    <property type="match status" value="1"/>
</dbReference>